<organism evidence="1">
    <name type="scientific">uncultured Solirubrobacteraceae bacterium</name>
    <dbReference type="NCBI Taxonomy" id="1162706"/>
    <lineage>
        <taxon>Bacteria</taxon>
        <taxon>Bacillati</taxon>
        <taxon>Actinomycetota</taxon>
        <taxon>Thermoleophilia</taxon>
        <taxon>Solirubrobacterales</taxon>
        <taxon>Solirubrobacteraceae</taxon>
        <taxon>environmental samples</taxon>
    </lineage>
</organism>
<sequence>PEPPPDAKTRPCTECLSAIPLAARRCAFCTAEQDPAPG</sequence>
<dbReference type="AlphaFoldDB" id="A0A6J4TEV4"/>
<dbReference type="EMBL" id="CADCVT010000326">
    <property type="protein sequence ID" value="CAA9521861.1"/>
    <property type="molecule type" value="Genomic_DNA"/>
</dbReference>
<evidence type="ECO:0008006" key="2">
    <source>
        <dbReference type="Google" id="ProtNLM"/>
    </source>
</evidence>
<gene>
    <name evidence="1" type="ORF">AVDCRST_MAG85-2944</name>
</gene>
<name>A0A6J4TEV4_9ACTN</name>
<reference evidence="1" key="1">
    <citation type="submission" date="2020-02" db="EMBL/GenBank/DDBJ databases">
        <authorList>
            <person name="Meier V. D."/>
        </authorList>
    </citation>
    <scope>NUCLEOTIDE SEQUENCE</scope>
    <source>
        <strain evidence="1">AVDCRST_MAG85</strain>
    </source>
</reference>
<evidence type="ECO:0000313" key="1">
    <source>
        <dbReference type="EMBL" id="CAA9521861.1"/>
    </source>
</evidence>
<proteinExistence type="predicted"/>
<feature type="non-terminal residue" evidence="1">
    <location>
        <position position="1"/>
    </location>
</feature>
<protein>
    <recommendedName>
        <fullName evidence="2">Large conductance mechanosensitive channel protein MscL</fullName>
    </recommendedName>
</protein>
<accession>A0A6J4TEV4</accession>